<dbReference type="AlphaFoldDB" id="A0A2J6Q2W9"/>
<organism evidence="3 4">
    <name type="scientific">Hyaloscypha hepaticicola</name>
    <dbReference type="NCBI Taxonomy" id="2082293"/>
    <lineage>
        <taxon>Eukaryota</taxon>
        <taxon>Fungi</taxon>
        <taxon>Dikarya</taxon>
        <taxon>Ascomycota</taxon>
        <taxon>Pezizomycotina</taxon>
        <taxon>Leotiomycetes</taxon>
        <taxon>Helotiales</taxon>
        <taxon>Hyaloscyphaceae</taxon>
        <taxon>Hyaloscypha</taxon>
    </lineage>
</organism>
<accession>A0A2J6Q2W9</accession>
<keyword evidence="4" id="KW-1185">Reference proteome</keyword>
<reference evidence="3 4" key="1">
    <citation type="submission" date="2016-05" db="EMBL/GenBank/DDBJ databases">
        <title>A degradative enzymes factory behind the ericoid mycorrhizal symbiosis.</title>
        <authorList>
            <consortium name="DOE Joint Genome Institute"/>
            <person name="Martino E."/>
            <person name="Morin E."/>
            <person name="Grelet G."/>
            <person name="Kuo A."/>
            <person name="Kohler A."/>
            <person name="Daghino S."/>
            <person name="Barry K."/>
            <person name="Choi C."/>
            <person name="Cichocki N."/>
            <person name="Clum A."/>
            <person name="Copeland A."/>
            <person name="Hainaut M."/>
            <person name="Haridas S."/>
            <person name="Labutti K."/>
            <person name="Lindquist E."/>
            <person name="Lipzen A."/>
            <person name="Khouja H.-R."/>
            <person name="Murat C."/>
            <person name="Ohm R."/>
            <person name="Olson A."/>
            <person name="Spatafora J."/>
            <person name="Veneault-Fourrey C."/>
            <person name="Henrissat B."/>
            <person name="Grigoriev I."/>
            <person name="Martin F."/>
            <person name="Perotto S."/>
        </authorList>
    </citation>
    <scope>NUCLEOTIDE SEQUENCE [LARGE SCALE GENOMIC DNA]</scope>
    <source>
        <strain evidence="3 4">UAMH 7357</strain>
    </source>
</reference>
<dbReference type="InterPro" id="IPR002889">
    <property type="entry name" value="WSC_carb-bd"/>
</dbReference>
<name>A0A2J6Q2W9_9HELO</name>
<dbReference type="PANTHER" id="PTHR45964">
    <property type="entry name" value="WSCD FAMILY MEMBER CG9164"/>
    <property type="match status" value="1"/>
</dbReference>
<feature type="domain" description="WSC" evidence="2">
    <location>
        <begin position="1"/>
        <end position="92"/>
    </location>
</feature>
<gene>
    <name evidence="3" type="ORF">NA56DRAFT_573411</name>
</gene>
<feature type="non-terminal residue" evidence="3">
    <location>
        <position position="1"/>
    </location>
</feature>
<dbReference type="InterPro" id="IPR051589">
    <property type="entry name" value="Sialate-O-sulfotransferase"/>
</dbReference>
<dbReference type="EMBL" id="KZ613484">
    <property type="protein sequence ID" value="PMD20622.1"/>
    <property type="molecule type" value="Genomic_DNA"/>
</dbReference>
<dbReference type="Pfam" id="PF01822">
    <property type="entry name" value="WSC"/>
    <property type="match status" value="1"/>
</dbReference>
<evidence type="ECO:0000313" key="3">
    <source>
        <dbReference type="EMBL" id="PMD20622.1"/>
    </source>
</evidence>
<dbReference type="PROSITE" id="PS51212">
    <property type="entry name" value="WSC"/>
    <property type="match status" value="1"/>
</dbReference>
<proteinExistence type="predicted"/>
<evidence type="ECO:0000256" key="1">
    <source>
        <dbReference type="ARBA" id="ARBA00022737"/>
    </source>
</evidence>
<dbReference type="SMART" id="SM00321">
    <property type="entry name" value="WSC"/>
    <property type="match status" value="1"/>
</dbReference>
<evidence type="ECO:0000259" key="2">
    <source>
        <dbReference type="PROSITE" id="PS51212"/>
    </source>
</evidence>
<sequence length="183" mass="19378">SYTGCANDTVGARALNGFSITARSSMTVEACRSYCFRNNYPVTGLEYAGECWCGTGLVQCSTIGYTRSIKACNCNSSGMCGGSNRLSVYSYKLPDTAAQLPPVISENYKLKGCFLDNISVRSLSASSLHSPTLTDESCVANCQLLGYIALRALSMGTSGMFCAGNSTEFYGSANRLLVYSAGP</sequence>
<dbReference type="Proteomes" id="UP000235672">
    <property type="component" value="Unassembled WGS sequence"/>
</dbReference>
<dbReference type="OrthoDB" id="2019572at2759"/>
<dbReference type="PANTHER" id="PTHR45964:SF5">
    <property type="entry name" value="WSCD FAMILY MEMBER CG9164"/>
    <property type="match status" value="1"/>
</dbReference>
<protein>
    <recommendedName>
        <fullName evidence="2">WSC domain-containing protein</fullName>
    </recommendedName>
</protein>
<dbReference type="STRING" id="1745343.A0A2J6Q2W9"/>
<evidence type="ECO:0000313" key="4">
    <source>
        <dbReference type="Proteomes" id="UP000235672"/>
    </source>
</evidence>
<keyword evidence="1" id="KW-0677">Repeat</keyword>